<feature type="domain" description="EAL" evidence="9">
    <location>
        <begin position="789"/>
        <end position="1042"/>
    </location>
</feature>
<feature type="domain" description="PAS" evidence="7">
    <location>
        <begin position="490"/>
        <end position="548"/>
    </location>
</feature>
<dbReference type="PROSITE" id="PS50887">
    <property type="entry name" value="GGDEF"/>
    <property type="match status" value="1"/>
</dbReference>
<keyword evidence="4 6" id="KW-1133">Transmembrane helix</keyword>
<dbReference type="InterPro" id="IPR001610">
    <property type="entry name" value="PAC"/>
</dbReference>
<evidence type="ECO:0000259" key="10">
    <source>
        <dbReference type="PROSITE" id="PS50887"/>
    </source>
</evidence>
<dbReference type="SUPFAM" id="SSF55785">
    <property type="entry name" value="PYP-like sensor domain (PAS domain)"/>
    <property type="match status" value="1"/>
</dbReference>
<dbReference type="NCBIfam" id="TIGR00254">
    <property type="entry name" value="GGDEF"/>
    <property type="match status" value="1"/>
</dbReference>
<feature type="domain" description="GGDEF" evidence="10">
    <location>
        <begin position="647"/>
        <end position="780"/>
    </location>
</feature>
<dbReference type="InterPro" id="IPR029016">
    <property type="entry name" value="GAF-like_dom_sf"/>
</dbReference>
<dbReference type="PROSITE" id="PS50113">
    <property type="entry name" value="PAC"/>
    <property type="match status" value="1"/>
</dbReference>
<dbReference type="InterPro" id="IPR000700">
    <property type="entry name" value="PAS-assoc_C"/>
</dbReference>
<protein>
    <submittedName>
        <fullName evidence="11">EAL domain-containing protein</fullName>
    </submittedName>
</protein>
<dbReference type="Gene3D" id="3.20.20.450">
    <property type="entry name" value="EAL domain"/>
    <property type="match status" value="1"/>
</dbReference>
<evidence type="ECO:0000313" key="12">
    <source>
        <dbReference type="Proteomes" id="UP001139646"/>
    </source>
</evidence>
<feature type="transmembrane region" description="Helical" evidence="6">
    <location>
        <begin position="77"/>
        <end position="101"/>
    </location>
</feature>
<evidence type="ECO:0000256" key="3">
    <source>
        <dbReference type="ARBA" id="ARBA00022692"/>
    </source>
</evidence>
<dbReference type="InterPro" id="IPR000014">
    <property type="entry name" value="PAS"/>
</dbReference>
<dbReference type="NCBIfam" id="TIGR00229">
    <property type="entry name" value="sensory_box"/>
    <property type="match status" value="1"/>
</dbReference>
<evidence type="ECO:0000256" key="2">
    <source>
        <dbReference type="ARBA" id="ARBA00022475"/>
    </source>
</evidence>
<dbReference type="PROSITE" id="PS50883">
    <property type="entry name" value="EAL"/>
    <property type="match status" value="1"/>
</dbReference>
<dbReference type="SUPFAM" id="SSF55781">
    <property type="entry name" value="GAF domain-like"/>
    <property type="match status" value="1"/>
</dbReference>
<comment type="subcellular location">
    <subcellularLocation>
        <location evidence="1">Cell membrane</location>
        <topology evidence="1">Multi-pass membrane protein</topology>
    </subcellularLocation>
</comment>
<evidence type="ECO:0000256" key="5">
    <source>
        <dbReference type="ARBA" id="ARBA00023136"/>
    </source>
</evidence>
<feature type="transmembrane region" description="Helical" evidence="6">
    <location>
        <begin position="12"/>
        <end position="31"/>
    </location>
</feature>
<dbReference type="Pfam" id="PF13426">
    <property type="entry name" value="PAS_9"/>
    <property type="match status" value="1"/>
</dbReference>
<proteinExistence type="predicted"/>
<keyword evidence="12" id="KW-1185">Reference proteome</keyword>
<dbReference type="SMART" id="SM00267">
    <property type="entry name" value="GGDEF"/>
    <property type="match status" value="1"/>
</dbReference>
<dbReference type="SUPFAM" id="SSF141868">
    <property type="entry name" value="EAL domain-like"/>
    <property type="match status" value="1"/>
</dbReference>
<feature type="transmembrane region" description="Helical" evidence="6">
    <location>
        <begin position="234"/>
        <end position="259"/>
    </location>
</feature>
<keyword evidence="3 6" id="KW-0812">Transmembrane</keyword>
<accession>A0ABS9X6R1</accession>
<dbReference type="CDD" id="cd00130">
    <property type="entry name" value="PAS"/>
    <property type="match status" value="1"/>
</dbReference>
<evidence type="ECO:0000256" key="4">
    <source>
        <dbReference type="ARBA" id="ARBA00022989"/>
    </source>
</evidence>
<dbReference type="Pfam" id="PF00563">
    <property type="entry name" value="EAL"/>
    <property type="match status" value="1"/>
</dbReference>
<evidence type="ECO:0000313" key="11">
    <source>
        <dbReference type="EMBL" id="MCI2285765.1"/>
    </source>
</evidence>
<dbReference type="Pfam" id="PF05231">
    <property type="entry name" value="MASE1"/>
    <property type="match status" value="1"/>
</dbReference>
<dbReference type="InterPro" id="IPR052155">
    <property type="entry name" value="Biofilm_reg_signaling"/>
</dbReference>
<dbReference type="PROSITE" id="PS50112">
    <property type="entry name" value="PAS"/>
    <property type="match status" value="1"/>
</dbReference>
<feature type="transmembrane region" description="Helical" evidence="6">
    <location>
        <begin position="43"/>
        <end position="71"/>
    </location>
</feature>
<reference evidence="11" key="1">
    <citation type="submission" date="2022-01" db="EMBL/GenBank/DDBJ databases">
        <title>Colwellia maritima, isolated from seawater.</title>
        <authorList>
            <person name="Kristyanto S."/>
            <person name="Jung J."/>
            <person name="Jeon C.O."/>
        </authorList>
    </citation>
    <scope>NUCLEOTIDE SEQUENCE</scope>
    <source>
        <strain evidence="11">MSW7</strain>
    </source>
</reference>
<feature type="transmembrane region" description="Helical" evidence="6">
    <location>
        <begin position="265"/>
        <end position="284"/>
    </location>
</feature>
<dbReference type="InterPro" id="IPR029787">
    <property type="entry name" value="Nucleotide_cyclase"/>
</dbReference>
<dbReference type="Gene3D" id="3.30.450.40">
    <property type="match status" value="1"/>
</dbReference>
<dbReference type="CDD" id="cd01949">
    <property type="entry name" value="GGDEF"/>
    <property type="match status" value="1"/>
</dbReference>
<dbReference type="PANTHER" id="PTHR44757:SF2">
    <property type="entry name" value="BIOFILM ARCHITECTURE MAINTENANCE PROTEIN MBAA"/>
    <property type="match status" value="1"/>
</dbReference>
<evidence type="ECO:0000259" key="7">
    <source>
        <dbReference type="PROSITE" id="PS50112"/>
    </source>
</evidence>
<gene>
    <name evidence="11" type="ORF">L3081_23285</name>
</gene>
<dbReference type="InterPro" id="IPR043128">
    <property type="entry name" value="Rev_trsase/Diguanyl_cyclase"/>
</dbReference>
<sequence length="1049" mass="116641">MKWVFSKNILHILLLAFVYIISTKIGLLLSFEPSNISPVWPPTGIALAALLYGGVRLWPGILIGSFLAGFIESPSVLLSLSIAIGNTLSTVLACYFILHFASSRPFFKTSHTVVFIIALFASAMISALVGITSLLVAGGIPQDNFILLWKTWLVGDFIGGLLITPFLLTWYRLPKAPIAHKQKLEAILLLLGTLCVVSITFSRLSHLTIITELMMFTLLPLLVWSILRFHHHGATLVLMITSIASTIGTINGFGPFILIDDSDSLLVLQVYLGALISTTLFLIADQEERRQAYRLVRQSRKNLETTVTARTHALYLSNERLEKEMRQQKQLTDSLKTLLTNIDHAASKDFFSRSTQALAMTYKTQYTFIGVFADSQKQSIKTLAFWANGKQGDNFTYALKGSPCANVLEHSIEIISEHAAKHYPNDKLLASMNIESFFGAPLKTATGDIIGIMAVMDTKPISIDSALKSILSLFANRVAIEIHRRESTEEIELAASVFNESLEAIMICDAQANIVRINPEFTKLTGFSLDELKGKNPSILKSGIHTDNFFSDVWTCINKKGFWQGEITNKRKNGELFVSWQIIKAVKDTTGNIQQYMSIFSDITEKKKAEEHIFQLAHNDLITQLPNRASFHKQLKDAIITAKHSTYRLAVMFIDLDHFKLINDTSGHPVGDELLQQVALRFKNIIGPKNIISRFGGDEFTVLLPCIESTDEVSAVANKILDSLLSPFALLSCEVTISASIGIGIYPDNAEDASSLLSCADNAMYSAKDSGRASYHFYTEQMQIDAHERVILERDLRDALANHQFILNYQPQFDIKTNQIIGTEALLRWQHPTKGLIAPDIFIPVAEVTGLIVPIGHWIINEACQQLARNAEGFNNLTMAINLSARQFFQKDLLTTIKDAIAESGVLASNIEFEITESMMMMNIEETIDTLHQIKSLDVQLSIDDFGTGYSSLSYLKRFPLNKLKIDKSFIDGLPNDLDDLAIVQAIIGIAHSLNLIVIAEGVETAQQYDILTQHDCNEVQGYFLSKPLTSEAAGKFIKKYNPNLNSTS</sequence>
<dbReference type="SUPFAM" id="SSF55073">
    <property type="entry name" value="Nucleotide cyclase"/>
    <property type="match status" value="1"/>
</dbReference>
<dbReference type="PANTHER" id="PTHR44757">
    <property type="entry name" value="DIGUANYLATE CYCLASE DGCP"/>
    <property type="match status" value="1"/>
</dbReference>
<dbReference type="Pfam" id="PF00990">
    <property type="entry name" value="GGDEF"/>
    <property type="match status" value="1"/>
</dbReference>
<dbReference type="Proteomes" id="UP001139646">
    <property type="component" value="Unassembled WGS sequence"/>
</dbReference>
<comment type="caution">
    <text evidence="11">The sequence shown here is derived from an EMBL/GenBank/DDBJ whole genome shotgun (WGS) entry which is preliminary data.</text>
</comment>
<dbReference type="SMART" id="SM00091">
    <property type="entry name" value="PAS"/>
    <property type="match status" value="1"/>
</dbReference>
<evidence type="ECO:0000259" key="9">
    <source>
        <dbReference type="PROSITE" id="PS50883"/>
    </source>
</evidence>
<dbReference type="InterPro" id="IPR001633">
    <property type="entry name" value="EAL_dom"/>
</dbReference>
<dbReference type="RefSeq" id="WP_242288661.1">
    <property type="nucleotide sequence ID" value="NZ_JAKKSL010000006.1"/>
</dbReference>
<dbReference type="Gene3D" id="3.30.70.270">
    <property type="match status" value="1"/>
</dbReference>
<keyword evidence="2" id="KW-1003">Cell membrane</keyword>
<feature type="domain" description="PAC" evidence="8">
    <location>
        <begin position="563"/>
        <end position="615"/>
    </location>
</feature>
<dbReference type="SMART" id="SM00052">
    <property type="entry name" value="EAL"/>
    <property type="match status" value="1"/>
</dbReference>
<dbReference type="InterPro" id="IPR000160">
    <property type="entry name" value="GGDEF_dom"/>
</dbReference>
<dbReference type="Gene3D" id="3.30.450.20">
    <property type="entry name" value="PAS domain"/>
    <property type="match status" value="1"/>
</dbReference>
<feature type="transmembrane region" description="Helical" evidence="6">
    <location>
        <begin position="183"/>
        <end position="201"/>
    </location>
</feature>
<keyword evidence="5 6" id="KW-0472">Membrane</keyword>
<feature type="transmembrane region" description="Helical" evidence="6">
    <location>
        <begin position="113"/>
        <end position="140"/>
    </location>
</feature>
<dbReference type="InterPro" id="IPR007895">
    <property type="entry name" value="MASE1"/>
</dbReference>
<dbReference type="SMART" id="SM00086">
    <property type="entry name" value="PAC"/>
    <property type="match status" value="1"/>
</dbReference>
<dbReference type="EMBL" id="JAKKSL010000006">
    <property type="protein sequence ID" value="MCI2285765.1"/>
    <property type="molecule type" value="Genomic_DNA"/>
</dbReference>
<dbReference type="InterPro" id="IPR035965">
    <property type="entry name" value="PAS-like_dom_sf"/>
</dbReference>
<organism evidence="11 12">
    <name type="scientific">Colwellia maritima</name>
    <dbReference type="NCBI Taxonomy" id="2912588"/>
    <lineage>
        <taxon>Bacteria</taxon>
        <taxon>Pseudomonadati</taxon>
        <taxon>Pseudomonadota</taxon>
        <taxon>Gammaproteobacteria</taxon>
        <taxon>Alteromonadales</taxon>
        <taxon>Colwelliaceae</taxon>
        <taxon>Colwellia</taxon>
    </lineage>
</organism>
<feature type="transmembrane region" description="Helical" evidence="6">
    <location>
        <begin position="207"/>
        <end position="227"/>
    </location>
</feature>
<dbReference type="CDD" id="cd01948">
    <property type="entry name" value="EAL"/>
    <property type="match status" value="1"/>
</dbReference>
<feature type="transmembrane region" description="Helical" evidence="6">
    <location>
        <begin position="152"/>
        <end position="171"/>
    </location>
</feature>
<name>A0ABS9X6R1_9GAMM</name>
<dbReference type="InterPro" id="IPR035919">
    <property type="entry name" value="EAL_sf"/>
</dbReference>
<evidence type="ECO:0000256" key="6">
    <source>
        <dbReference type="SAM" id="Phobius"/>
    </source>
</evidence>
<evidence type="ECO:0000259" key="8">
    <source>
        <dbReference type="PROSITE" id="PS50113"/>
    </source>
</evidence>
<evidence type="ECO:0000256" key="1">
    <source>
        <dbReference type="ARBA" id="ARBA00004651"/>
    </source>
</evidence>